<accession>A0ABW5SWU0</accession>
<dbReference type="RefSeq" id="WP_380711506.1">
    <property type="nucleotide sequence ID" value="NZ_JBHUML010000002.1"/>
</dbReference>
<gene>
    <name evidence="1" type="ORF">ACFSUB_01955</name>
</gene>
<name>A0ABW5SWU0_9BACI</name>
<dbReference type="Proteomes" id="UP001597520">
    <property type="component" value="Unassembled WGS sequence"/>
</dbReference>
<reference evidence="2" key="1">
    <citation type="journal article" date="2019" name="Int. J. Syst. Evol. Microbiol.">
        <title>The Global Catalogue of Microorganisms (GCM) 10K type strain sequencing project: providing services to taxonomists for standard genome sequencing and annotation.</title>
        <authorList>
            <consortium name="The Broad Institute Genomics Platform"/>
            <consortium name="The Broad Institute Genome Sequencing Center for Infectious Disease"/>
            <person name="Wu L."/>
            <person name="Ma J."/>
        </authorList>
    </citation>
    <scope>NUCLEOTIDE SEQUENCE [LARGE SCALE GENOMIC DNA]</scope>
    <source>
        <strain evidence="2">KCTC 33792</strain>
    </source>
</reference>
<evidence type="ECO:0000313" key="2">
    <source>
        <dbReference type="Proteomes" id="UP001597520"/>
    </source>
</evidence>
<organism evidence="1 2">
    <name type="scientific">Salibacterium lacus</name>
    <dbReference type="NCBI Taxonomy" id="1898109"/>
    <lineage>
        <taxon>Bacteria</taxon>
        <taxon>Bacillati</taxon>
        <taxon>Bacillota</taxon>
        <taxon>Bacilli</taxon>
        <taxon>Bacillales</taxon>
        <taxon>Bacillaceae</taxon>
    </lineage>
</organism>
<sequence length="103" mass="12103">MKHKPGDRLRRVLDEQVGEVLVAEHKRWMAEGQLKETEWYWMKFPQGDYRWMQGHQVKAYYAPMTPVKLEDEALCDMVIIDACLKNRAFEALRGYAKGEGEEA</sequence>
<evidence type="ECO:0000313" key="1">
    <source>
        <dbReference type="EMBL" id="MFD2704217.1"/>
    </source>
</evidence>
<keyword evidence="2" id="KW-1185">Reference proteome</keyword>
<dbReference type="EMBL" id="JBHUML010000002">
    <property type="protein sequence ID" value="MFD2704217.1"/>
    <property type="molecule type" value="Genomic_DNA"/>
</dbReference>
<proteinExistence type="predicted"/>
<comment type="caution">
    <text evidence="1">The sequence shown here is derived from an EMBL/GenBank/DDBJ whole genome shotgun (WGS) entry which is preliminary data.</text>
</comment>
<protein>
    <submittedName>
        <fullName evidence="1">Uncharacterized protein</fullName>
    </submittedName>
</protein>